<keyword evidence="2" id="KW-1185">Reference proteome</keyword>
<dbReference type="Proteomes" id="UP000007575">
    <property type="component" value="Plasmid P2"/>
</dbReference>
<dbReference type="RefSeq" id="WP_014686771.1">
    <property type="nucleotide sequence ID" value="NC_017791.1"/>
</dbReference>
<dbReference type="PATRIC" id="fig|745776.4.peg.3715"/>
<dbReference type="AlphaFoldDB" id="H8H2D2"/>
<dbReference type="HOGENOM" id="CLU_1445464_0_0_0"/>
<geneLocation type="plasmid" evidence="1 2">
    <name>P2</name>
</geneLocation>
<sequence length="187" mass="19701">MTLEQDMAAWGKAYRAVAVALNDRAREAHGLFLRWTAAGRTGDFSGELARHAGLSRTTAWRAWRAGHALALGAMASADQGDLVDAARALDSGATSAEVNAAIEAGAVRDLAQSLDVGHVGRRMSSEAAALRSQVQARLGALGLEHLPPAERDELVWRAFLSVSDETLAGIVAAYRQATENVVVEGQG</sequence>
<keyword evidence="1" id="KW-0614">Plasmid</keyword>
<proteinExistence type="predicted"/>
<evidence type="ECO:0000313" key="1">
    <source>
        <dbReference type="EMBL" id="AFD27679.1"/>
    </source>
</evidence>
<reference evidence="1 2" key="1">
    <citation type="journal article" date="2012" name="PLoS ONE">
        <title>Genome sequence and transcriptome analysis of the radioresistant bacterium Deinococcus gobiensis: insights into the extreme environmental adaptations.</title>
        <authorList>
            <person name="Yuan M."/>
            <person name="Chen M."/>
            <person name="Zhang W."/>
            <person name="Lu W."/>
            <person name="Wang J."/>
            <person name="Yang M."/>
            <person name="Zhao P."/>
            <person name="Tang R."/>
            <person name="Li X."/>
            <person name="Hao Y."/>
            <person name="Zhou Z."/>
            <person name="Zhan Y."/>
            <person name="Yu H."/>
            <person name="Teng C."/>
            <person name="Yan Y."/>
            <person name="Ping S."/>
            <person name="Wang Y."/>
            <person name="Lin M."/>
        </authorList>
    </citation>
    <scope>NUCLEOTIDE SEQUENCE [LARGE SCALE GENOMIC DNA]</scope>
    <source>
        <strain evidence="2">DSM 21396 / JCM 16679 / CGMCC 1.7299 / I-0</strain>
        <plasmid evidence="1">P2</plasmid>
    </source>
</reference>
<evidence type="ECO:0000313" key="2">
    <source>
        <dbReference type="Proteomes" id="UP000007575"/>
    </source>
</evidence>
<gene>
    <name evidence="1" type="ordered locus">DGo_PB0410</name>
</gene>
<accession>H8H2D2</accession>
<dbReference type="OrthoDB" id="67625at2"/>
<name>H8H2D2_DEIGI</name>
<dbReference type="EMBL" id="CP002193">
    <property type="protein sequence ID" value="AFD27679.1"/>
    <property type="molecule type" value="Genomic_DNA"/>
</dbReference>
<protein>
    <submittedName>
        <fullName evidence="1">Uncharacterized protein</fullName>
    </submittedName>
</protein>
<dbReference type="KEGG" id="dgo:DGo_PB0410"/>
<organism evidence="1 2">
    <name type="scientific">Deinococcus gobiensis (strain DSM 21396 / JCM 16679 / CGMCC 1.7299 / I-0)</name>
    <dbReference type="NCBI Taxonomy" id="745776"/>
    <lineage>
        <taxon>Bacteria</taxon>
        <taxon>Thermotogati</taxon>
        <taxon>Deinococcota</taxon>
        <taxon>Deinococci</taxon>
        <taxon>Deinococcales</taxon>
        <taxon>Deinococcaceae</taxon>
        <taxon>Deinococcus</taxon>
    </lineage>
</organism>